<dbReference type="GO" id="GO:0008990">
    <property type="term" value="F:rRNA (guanine-N2-)-methyltransferase activity"/>
    <property type="evidence" value="ECO:0007669"/>
    <property type="project" value="TreeGrafter"/>
</dbReference>
<dbReference type="CDD" id="cd11715">
    <property type="entry name" value="THUMP_AdoMetMT"/>
    <property type="match status" value="1"/>
</dbReference>
<dbReference type="InterPro" id="IPR029063">
    <property type="entry name" value="SAM-dependent_MTases_sf"/>
</dbReference>
<evidence type="ECO:0000313" key="5">
    <source>
        <dbReference type="Proteomes" id="UP000198406"/>
    </source>
</evidence>
<keyword evidence="2" id="KW-0808">Transferase</keyword>
<organism evidence="4 5">
    <name type="scientific">Fistulifera solaris</name>
    <name type="common">Oleaginous diatom</name>
    <dbReference type="NCBI Taxonomy" id="1519565"/>
    <lineage>
        <taxon>Eukaryota</taxon>
        <taxon>Sar</taxon>
        <taxon>Stramenopiles</taxon>
        <taxon>Ochrophyta</taxon>
        <taxon>Bacillariophyta</taxon>
        <taxon>Bacillariophyceae</taxon>
        <taxon>Bacillariophycidae</taxon>
        <taxon>Naviculales</taxon>
        <taxon>Naviculaceae</taxon>
        <taxon>Fistulifera</taxon>
    </lineage>
</organism>
<dbReference type="Proteomes" id="UP000198406">
    <property type="component" value="Unassembled WGS sequence"/>
</dbReference>
<dbReference type="OrthoDB" id="416496at2759"/>
<dbReference type="GO" id="GO:0070043">
    <property type="term" value="F:rRNA (guanine-N7-)-methyltransferase activity"/>
    <property type="evidence" value="ECO:0007669"/>
    <property type="project" value="TreeGrafter"/>
</dbReference>
<proteinExistence type="predicted"/>
<dbReference type="AlphaFoldDB" id="A0A1Z5JFJ8"/>
<dbReference type="Pfam" id="PF01170">
    <property type="entry name" value="UPF0020"/>
    <property type="match status" value="1"/>
</dbReference>
<gene>
    <name evidence="4" type="ORF">FisN_15Hh263</name>
</gene>
<keyword evidence="1" id="KW-0489">Methyltransferase</keyword>
<dbReference type="InterPro" id="IPR000241">
    <property type="entry name" value="RlmKL-like_Mtase"/>
</dbReference>
<evidence type="ECO:0000259" key="3">
    <source>
        <dbReference type="Pfam" id="PF01170"/>
    </source>
</evidence>
<dbReference type="PROSITE" id="PS01261">
    <property type="entry name" value="UPF0020"/>
    <property type="match status" value="1"/>
</dbReference>
<comment type="caution">
    <text evidence="4">The sequence shown here is derived from an EMBL/GenBank/DDBJ whole genome shotgun (WGS) entry which is preliminary data.</text>
</comment>
<feature type="domain" description="Ribosomal RNA large subunit methyltransferase K/L-like methyltransferase" evidence="3">
    <location>
        <begin position="200"/>
        <end position="404"/>
    </location>
</feature>
<evidence type="ECO:0000313" key="4">
    <source>
        <dbReference type="EMBL" id="GAX12784.1"/>
    </source>
</evidence>
<dbReference type="SUPFAM" id="SSF53335">
    <property type="entry name" value="S-adenosyl-L-methionine-dependent methyltransferases"/>
    <property type="match status" value="1"/>
</dbReference>
<dbReference type="EMBL" id="BDSP01000055">
    <property type="protein sequence ID" value="GAX12784.1"/>
    <property type="molecule type" value="Genomic_DNA"/>
</dbReference>
<dbReference type="InParanoid" id="A0A1Z5JFJ8"/>
<dbReference type="Gene3D" id="3.30.2130.30">
    <property type="match status" value="1"/>
</dbReference>
<sequence>MMKRRLRSFCTLIPKIRCVTFTGTFLSTKRMLSSDSCHKVVPSVHITCHPGLEPFLQQEILTILQRPEMSLRGNRVHVPNMTQTQLFECCLRLGCATQISVPLLDKPLQCRGFAELERKLQQLPWNNWISNEKLSFQVQVSCQKSRLYHTAAIAERIQRVLSTVVFPSADEGPVVALQAQLHRDQLQLFLDARSFPLHQRGYRLETGKAPLREDLAYAMLWSAGLHSFDAVLDPFCGSGTLVLEAAAMLNGLPPGRLHDAPFYGTFLQNDKLWTTLKEKRYPCRPVRVAGSDRDAGVIKSAQANAVRAGVEDLVTLQQGAFSSHPWLSSDIHPQNLLWISNLPFGKRTTTTGRSGRVPALLPLYQTLVQHIHQTKCTAVLLTDNRSLLRRCGILNETELFQFFHGGIPVSVVRVHS</sequence>
<dbReference type="InterPro" id="IPR053943">
    <property type="entry name" value="RlmKL-like_Mtase_CS"/>
</dbReference>
<dbReference type="GO" id="GO:0043527">
    <property type="term" value="C:tRNA methyltransferase complex"/>
    <property type="evidence" value="ECO:0007669"/>
    <property type="project" value="UniProtKB-ARBA"/>
</dbReference>
<evidence type="ECO:0000256" key="1">
    <source>
        <dbReference type="ARBA" id="ARBA00022603"/>
    </source>
</evidence>
<evidence type="ECO:0000256" key="2">
    <source>
        <dbReference type="ARBA" id="ARBA00022679"/>
    </source>
</evidence>
<accession>A0A1Z5JFJ8</accession>
<name>A0A1Z5JFJ8_FISSO</name>
<dbReference type="PANTHER" id="PTHR47313:SF1">
    <property type="entry name" value="RIBOSOMAL RNA LARGE SUBUNIT METHYLTRANSFERASE K_L"/>
    <property type="match status" value="1"/>
</dbReference>
<protein>
    <recommendedName>
        <fullName evidence="3">Ribosomal RNA large subunit methyltransferase K/L-like methyltransferase domain-containing protein</fullName>
    </recommendedName>
</protein>
<dbReference type="PANTHER" id="PTHR47313">
    <property type="entry name" value="RIBOSOMAL RNA LARGE SUBUNIT METHYLTRANSFERASE K/L"/>
    <property type="match status" value="1"/>
</dbReference>
<keyword evidence="5" id="KW-1185">Reference proteome</keyword>
<dbReference type="Gene3D" id="3.40.50.150">
    <property type="entry name" value="Vaccinia Virus protein VP39"/>
    <property type="match status" value="1"/>
</dbReference>
<reference evidence="4 5" key="1">
    <citation type="journal article" date="2015" name="Plant Cell">
        <title>Oil accumulation by the oleaginous diatom Fistulifera solaris as revealed by the genome and transcriptome.</title>
        <authorList>
            <person name="Tanaka T."/>
            <person name="Maeda Y."/>
            <person name="Veluchamy A."/>
            <person name="Tanaka M."/>
            <person name="Abida H."/>
            <person name="Marechal E."/>
            <person name="Bowler C."/>
            <person name="Muto M."/>
            <person name="Sunaga Y."/>
            <person name="Tanaka M."/>
            <person name="Yoshino T."/>
            <person name="Taniguchi T."/>
            <person name="Fukuda Y."/>
            <person name="Nemoto M."/>
            <person name="Matsumoto M."/>
            <person name="Wong P.S."/>
            <person name="Aburatani S."/>
            <person name="Fujibuchi W."/>
        </authorList>
    </citation>
    <scope>NUCLEOTIDE SEQUENCE [LARGE SCALE GENOMIC DNA]</scope>
    <source>
        <strain evidence="4 5">JPCC DA0580</strain>
    </source>
</reference>